<dbReference type="AlphaFoldDB" id="A0A7J6XBE4"/>
<keyword evidence="2" id="KW-1185">Reference proteome</keyword>
<comment type="caution">
    <text evidence="1">The sequence shown here is derived from an EMBL/GenBank/DDBJ whole genome shotgun (WGS) entry which is preliminary data.</text>
</comment>
<organism evidence="1 2">
    <name type="scientific">Thalictrum thalictroides</name>
    <name type="common">Rue-anemone</name>
    <name type="synonym">Anemone thalictroides</name>
    <dbReference type="NCBI Taxonomy" id="46969"/>
    <lineage>
        <taxon>Eukaryota</taxon>
        <taxon>Viridiplantae</taxon>
        <taxon>Streptophyta</taxon>
        <taxon>Embryophyta</taxon>
        <taxon>Tracheophyta</taxon>
        <taxon>Spermatophyta</taxon>
        <taxon>Magnoliopsida</taxon>
        <taxon>Ranunculales</taxon>
        <taxon>Ranunculaceae</taxon>
        <taxon>Thalictroideae</taxon>
        <taxon>Thalictrum</taxon>
    </lineage>
</organism>
<gene>
    <name evidence="1" type="ORF">FRX31_004176</name>
</gene>
<evidence type="ECO:0000313" key="1">
    <source>
        <dbReference type="EMBL" id="KAF5206238.1"/>
    </source>
</evidence>
<protein>
    <submittedName>
        <fullName evidence="1">Uncharacterized protein</fullName>
    </submittedName>
</protein>
<name>A0A7J6XBE4_THATH</name>
<dbReference type="EMBL" id="JABWDY010003012">
    <property type="protein sequence ID" value="KAF5206238.1"/>
    <property type="molecule type" value="Genomic_DNA"/>
</dbReference>
<sequence>MAHPLVSSKILELRRFRHHYESLYCFTDKRGGTMRQYIPDANPIDHDAHLRVDSAAIFARLTTRYALFCSKHIYTNLKKYLIQHLWNRKGDLPDGVDDN</sequence>
<accession>A0A7J6XBE4</accession>
<reference evidence="1 2" key="1">
    <citation type="submission" date="2020-06" db="EMBL/GenBank/DDBJ databases">
        <title>Transcriptomic and genomic resources for Thalictrum thalictroides and T. hernandezii: Facilitating candidate gene discovery in an emerging model plant lineage.</title>
        <authorList>
            <person name="Arias T."/>
            <person name="Riano-Pachon D.M."/>
            <person name="Di Stilio V.S."/>
        </authorList>
    </citation>
    <scope>NUCLEOTIDE SEQUENCE [LARGE SCALE GENOMIC DNA]</scope>
    <source>
        <strain evidence="2">cv. WT478/WT964</strain>
        <tissue evidence="1">Leaves</tissue>
    </source>
</reference>
<proteinExistence type="predicted"/>
<evidence type="ECO:0000313" key="2">
    <source>
        <dbReference type="Proteomes" id="UP000554482"/>
    </source>
</evidence>
<dbReference type="Proteomes" id="UP000554482">
    <property type="component" value="Unassembled WGS sequence"/>
</dbReference>